<dbReference type="Pfam" id="PF04844">
    <property type="entry name" value="Ovate"/>
    <property type="match status" value="1"/>
</dbReference>
<keyword evidence="2 6" id="KW-0678">Repressor</keyword>
<name>A0AAP0GBB8_9ASPA</name>
<protein>
    <recommendedName>
        <fullName evidence="6">Transcription repressor</fullName>
    </recommendedName>
    <alternativeName>
        <fullName evidence="6">Ovate family protein</fullName>
    </alternativeName>
</protein>
<dbReference type="PROSITE" id="PS51754">
    <property type="entry name" value="OVATE"/>
    <property type="match status" value="1"/>
</dbReference>
<keyword evidence="4 6" id="KW-0804">Transcription</keyword>
<dbReference type="AlphaFoldDB" id="A0AAP0GBB8"/>
<evidence type="ECO:0000256" key="1">
    <source>
        <dbReference type="ARBA" id="ARBA00004123"/>
    </source>
</evidence>
<sequence length="255" mass="27945">MLCSQKEQKIGTRLPEVTKEAAGDTLLPNPLMGRKLCLPSLFFFRGGRHSSGTQSSWGWPSCHHPKTHSFRAVATAAPNNVYKTVNSVYFDSPESHLTFTEEETESFSTTSASGEFAGEGYASVEALLIRRLRSDRLLFEPKEASSSSIMEEYIASTGVPFKQSIVMAMESEDPFGDFKVSMGEMVAAHGLDDWERLLQLLVWYLKANMKETHGFIFGAFLDMIADLAASAAASSSSSLGSVSFEIQELQDASVT</sequence>
<evidence type="ECO:0000259" key="7">
    <source>
        <dbReference type="PROSITE" id="PS51754"/>
    </source>
</evidence>
<comment type="function">
    <text evidence="6">Transcriptional repressor that regulates multiple aspects of plant growth and development.</text>
</comment>
<evidence type="ECO:0000256" key="4">
    <source>
        <dbReference type="ARBA" id="ARBA00023163"/>
    </source>
</evidence>
<dbReference type="PANTHER" id="PTHR33057">
    <property type="entry name" value="TRANSCRIPTION REPRESSOR OFP7-RELATED"/>
    <property type="match status" value="1"/>
</dbReference>
<comment type="caution">
    <text evidence="8">The sequence shown here is derived from an EMBL/GenBank/DDBJ whole genome shotgun (WGS) entry which is preliminary data.</text>
</comment>
<keyword evidence="9" id="KW-1185">Reference proteome</keyword>
<feature type="domain" description="OVATE" evidence="7">
    <location>
        <begin position="167"/>
        <end position="226"/>
    </location>
</feature>
<comment type="subcellular location">
    <subcellularLocation>
        <location evidence="1 6">Nucleus</location>
    </subcellularLocation>
</comment>
<dbReference type="GO" id="GO:0005634">
    <property type="term" value="C:nucleus"/>
    <property type="evidence" value="ECO:0007669"/>
    <property type="project" value="UniProtKB-SubCell"/>
</dbReference>
<gene>
    <name evidence="8" type="ORF">KSP39_PZI005779</name>
</gene>
<proteinExistence type="predicted"/>
<evidence type="ECO:0000313" key="9">
    <source>
        <dbReference type="Proteomes" id="UP001418222"/>
    </source>
</evidence>
<dbReference type="InterPro" id="IPR006458">
    <property type="entry name" value="Ovate_C"/>
</dbReference>
<organism evidence="8 9">
    <name type="scientific">Platanthera zijinensis</name>
    <dbReference type="NCBI Taxonomy" id="2320716"/>
    <lineage>
        <taxon>Eukaryota</taxon>
        <taxon>Viridiplantae</taxon>
        <taxon>Streptophyta</taxon>
        <taxon>Embryophyta</taxon>
        <taxon>Tracheophyta</taxon>
        <taxon>Spermatophyta</taxon>
        <taxon>Magnoliopsida</taxon>
        <taxon>Liliopsida</taxon>
        <taxon>Asparagales</taxon>
        <taxon>Orchidaceae</taxon>
        <taxon>Orchidoideae</taxon>
        <taxon>Orchideae</taxon>
        <taxon>Orchidinae</taxon>
        <taxon>Platanthera</taxon>
    </lineage>
</organism>
<dbReference type="EMBL" id="JBBWWQ010000004">
    <property type="protein sequence ID" value="KAK8949173.1"/>
    <property type="molecule type" value="Genomic_DNA"/>
</dbReference>
<keyword evidence="5 6" id="KW-0539">Nucleus</keyword>
<evidence type="ECO:0000256" key="3">
    <source>
        <dbReference type="ARBA" id="ARBA00023015"/>
    </source>
</evidence>
<dbReference type="PANTHER" id="PTHR33057:SF26">
    <property type="entry name" value="TRANSCRIPTION REPRESSOR OFP13"/>
    <property type="match status" value="1"/>
</dbReference>
<accession>A0AAP0GBB8</accession>
<dbReference type="NCBIfam" id="TIGR01568">
    <property type="entry name" value="A_thal_3678"/>
    <property type="match status" value="1"/>
</dbReference>
<dbReference type="GO" id="GO:0045892">
    <property type="term" value="P:negative regulation of DNA-templated transcription"/>
    <property type="evidence" value="ECO:0007669"/>
    <property type="project" value="UniProtKB-UniRule"/>
</dbReference>
<evidence type="ECO:0000256" key="2">
    <source>
        <dbReference type="ARBA" id="ARBA00022491"/>
    </source>
</evidence>
<keyword evidence="3 6" id="KW-0805">Transcription regulation</keyword>
<evidence type="ECO:0000256" key="6">
    <source>
        <dbReference type="RuleBase" id="RU367028"/>
    </source>
</evidence>
<evidence type="ECO:0000256" key="5">
    <source>
        <dbReference type="ARBA" id="ARBA00023242"/>
    </source>
</evidence>
<dbReference type="InterPro" id="IPR038933">
    <property type="entry name" value="Ovate"/>
</dbReference>
<evidence type="ECO:0000313" key="8">
    <source>
        <dbReference type="EMBL" id="KAK8949173.1"/>
    </source>
</evidence>
<dbReference type="Proteomes" id="UP001418222">
    <property type="component" value="Unassembled WGS sequence"/>
</dbReference>
<reference evidence="8 9" key="1">
    <citation type="journal article" date="2022" name="Nat. Plants">
        <title>Genomes of leafy and leafless Platanthera orchids illuminate the evolution of mycoheterotrophy.</title>
        <authorList>
            <person name="Li M.H."/>
            <person name="Liu K.W."/>
            <person name="Li Z."/>
            <person name="Lu H.C."/>
            <person name="Ye Q.L."/>
            <person name="Zhang D."/>
            <person name="Wang J.Y."/>
            <person name="Li Y.F."/>
            <person name="Zhong Z.M."/>
            <person name="Liu X."/>
            <person name="Yu X."/>
            <person name="Liu D.K."/>
            <person name="Tu X.D."/>
            <person name="Liu B."/>
            <person name="Hao Y."/>
            <person name="Liao X.Y."/>
            <person name="Jiang Y.T."/>
            <person name="Sun W.H."/>
            <person name="Chen J."/>
            <person name="Chen Y.Q."/>
            <person name="Ai Y."/>
            <person name="Zhai J.W."/>
            <person name="Wu S.S."/>
            <person name="Zhou Z."/>
            <person name="Hsiao Y.Y."/>
            <person name="Wu W.L."/>
            <person name="Chen Y.Y."/>
            <person name="Lin Y.F."/>
            <person name="Hsu J.L."/>
            <person name="Li C.Y."/>
            <person name="Wang Z.W."/>
            <person name="Zhao X."/>
            <person name="Zhong W.Y."/>
            <person name="Ma X.K."/>
            <person name="Ma L."/>
            <person name="Huang J."/>
            <person name="Chen G.Z."/>
            <person name="Huang M.Z."/>
            <person name="Huang L."/>
            <person name="Peng D.H."/>
            <person name="Luo Y.B."/>
            <person name="Zou S.Q."/>
            <person name="Chen S.P."/>
            <person name="Lan S."/>
            <person name="Tsai W.C."/>
            <person name="Van de Peer Y."/>
            <person name="Liu Z.J."/>
        </authorList>
    </citation>
    <scope>NUCLEOTIDE SEQUENCE [LARGE SCALE GENOMIC DNA]</scope>
    <source>
        <strain evidence="8">Lor287</strain>
    </source>
</reference>